<dbReference type="Proteomes" id="UP000186601">
    <property type="component" value="Unassembled WGS sequence"/>
</dbReference>
<keyword evidence="2" id="KW-1185">Reference proteome</keyword>
<protein>
    <submittedName>
        <fullName evidence="1">Uncharacterized protein</fullName>
    </submittedName>
</protein>
<comment type="caution">
    <text evidence="1">The sequence shown here is derived from an EMBL/GenBank/DDBJ whole genome shotgun (WGS) entry which is preliminary data.</text>
</comment>
<name>A0A2R6P157_9APHY</name>
<organism evidence="1 2">
    <name type="scientific">Hermanssonia centrifuga</name>
    <dbReference type="NCBI Taxonomy" id="98765"/>
    <lineage>
        <taxon>Eukaryota</taxon>
        <taxon>Fungi</taxon>
        <taxon>Dikarya</taxon>
        <taxon>Basidiomycota</taxon>
        <taxon>Agaricomycotina</taxon>
        <taxon>Agaricomycetes</taxon>
        <taxon>Polyporales</taxon>
        <taxon>Meruliaceae</taxon>
        <taxon>Hermanssonia</taxon>
    </lineage>
</organism>
<accession>A0A2R6P157</accession>
<dbReference type="EMBL" id="MLYV02000566">
    <property type="protein sequence ID" value="PSR83059.1"/>
    <property type="molecule type" value="Genomic_DNA"/>
</dbReference>
<dbReference type="STRING" id="98765.A0A2R6P157"/>
<dbReference type="AlphaFoldDB" id="A0A2R6P157"/>
<reference evidence="1 2" key="1">
    <citation type="submission" date="2018-02" db="EMBL/GenBank/DDBJ databases">
        <title>Genome sequence of the basidiomycete white-rot fungus Phlebia centrifuga.</title>
        <authorList>
            <person name="Granchi Z."/>
            <person name="Peng M."/>
            <person name="de Vries R.P."/>
            <person name="Hilden K."/>
            <person name="Makela M.R."/>
            <person name="Grigoriev I."/>
            <person name="Riley R."/>
        </authorList>
    </citation>
    <scope>NUCLEOTIDE SEQUENCE [LARGE SCALE GENOMIC DNA]</scope>
    <source>
        <strain evidence="1 2">FBCC195</strain>
    </source>
</reference>
<evidence type="ECO:0000313" key="2">
    <source>
        <dbReference type="Proteomes" id="UP000186601"/>
    </source>
</evidence>
<proteinExistence type="predicted"/>
<gene>
    <name evidence="1" type="ORF">PHLCEN_2v5863</name>
</gene>
<sequence>MFAHGRAQVDVLYHLRSLSPHEVRSIGFLMPCHSTPWQAYFHAASLADDRLLWALGCEPPLSYVFALYPTSASD</sequence>
<evidence type="ECO:0000313" key="1">
    <source>
        <dbReference type="EMBL" id="PSR83059.1"/>
    </source>
</evidence>
<dbReference type="OrthoDB" id="416834at2759"/>